<dbReference type="InterPro" id="IPR025202">
    <property type="entry name" value="PLD-like_dom"/>
</dbReference>
<accession>F0WLE5</accession>
<evidence type="ECO:0000256" key="4">
    <source>
        <dbReference type="ARBA" id="ARBA00038012"/>
    </source>
</evidence>
<dbReference type="Pfam" id="PF13091">
    <property type="entry name" value="PLDc_2"/>
    <property type="match status" value="1"/>
</dbReference>
<dbReference type="PANTHER" id="PTHR43856:SF1">
    <property type="entry name" value="MITOCHONDRIAL CARDIOLIPIN HYDROLASE"/>
    <property type="match status" value="1"/>
</dbReference>
<dbReference type="PROSITE" id="PS50035">
    <property type="entry name" value="PLD"/>
    <property type="match status" value="1"/>
</dbReference>
<dbReference type="EMBL" id="FR824189">
    <property type="protein sequence ID" value="CCA22108.1"/>
    <property type="molecule type" value="Genomic_DNA"/>
</dbReference>
<evidence type="ECO:0000313" key="8">
    <source>
        <dbReference type="EMBL" id="CCA23400.1"/>
    </source>
</evidence>
<dbReference type="PANTHER" id="PTHR43856">
    <property type="entry name" value="CARDIOLIPIN HYDROLASE"/>
    <property type="match status" value="1"/>
</dbReference>
<sequence>MGNCLEVSSKSQELKSSFIDVLFFPDPKMPCKSVIKNETCTYKRCKMIHSTTSLVRLVRYLQNATHSLDICVFTITCNELADEVIAAHDRGLRVRVITDDRQATSLGSDVEKFISAGIQVRDDNASTHMHHKFCIIDGNILLNGSFNWSRQAVIGNNENLAIHRGVIVGMLI</sequence>
<evidence type="ECO:0000259" key="6">
    <source>
        <dbReference type="PROSITE" id="PS50035"/>
    </source>
</evidence>
<dbReference type="Gene3D" id="3.30.870.10">
    <property type="entry name" value="Endonuclease Chain A"/>
    <property type="match status" value="1"/>
</dbReference>
<dbReference type="SUPFAM" id="SSF56024">
    <property type="entry name" value="Phospholipase D/nuclease"/>
    <property type="match status" value="1"/>
</dbReference>
<dbReference type="CDD" id="cd09171">
    <property type="entry name" value="PLDc_vPLD6_like"/>
    <property type="match status" value="1"/>
</dbReference>
<dbReference type="GO" id="GO:0005739">
    <property type="term" value="C:mitochondrion"/>
    <property type="evidence" value="ECO:0007669"/>
    <property type="project" value="TreeGrafter"/>
</dbReference>
<organism evidence="7">
    <name type="scientific">Albugo laibachii Nc14</name>
    <dbReference type="NCBI Taxonomy" id="890382"/>
    <lineage>
        <taxon>Eukaryota</taxon>
        <taxon>Sar</taxon>
        <taxon>Stramenopiles</taxon>
        <taxon>Oomycota</taxon>
        <taxon>Peronosporomycetes</taxon>
        <taxon>Albuginales</taxon>
        <taxon>Albuginaceae</taxon>
        <taxon>Albugo</taxon>
    </lineage>
</organism>
<evidence type="ECO:0000256" key="3">
    <source>
        <dbReference type="ARBA" id="ARBA00023098"/>
    </source>
</evidence>
<keyword evidence="1" id="KW-0378">Hydrolase</keyword>
<evidence type="ECO:0000256" key="2">
    <source>
        <dbReference type="ARBA" id="ARBA00022963"/>
    </source>
</evidence>
<proteinExistence type="inferred from homology"/>
<dbReference type="HOGENOM" id="CLU_080814_0_0_1"/>
<evidence type="ECO:0000256" key="5">
    <source>
        <dbReference type="ARBA" id="ARBA00040549"/>
    </source>
</evidence>
<dbReference type="InterPro" id="IPR001736">
    <property type="entry name" value="PLipase_D/transphosphatidylase"/>
</dbReference>
<keyword evidence="3" id="KW-0443">Lipid metabolism</keyword>
<name>F0WLE5_9STRA</name>
<dbReference type="AlphaFoldDB" id="F0WLE5"/>
<reference evidence="7" key="2">
    <citation type="submission" date="2011-02" db="EMBL/GenBank/DDBJ databases">
        <authorList>
            <person name="MacLean D."/>
        </authorList>
    </citation>
    <scope>NUCLEOTIDE SEQUENCE</scope>
</reference>
<keyword evidence="2" id="KW-0442">Lipid degradation</keyword>
<dbReference type="InterPro" id="IPR051406">
    <property type="entry name" value="PLD_domain"/>
</dbReference>
<dbReference type="GO" id="GO:0016891">
    <property type="term" value="F:RNA endonuclease activity producing 5'-phosphomonoesters, hydrolytic mechanism"/>
    <property type="evidence" value="ECO:0007669"/>
    <property type="project" value="TreeGrafter"/>
</dbReference>
<feature type="domain" description="PLD phosphodiesterase" evidence="6">
    <location>
        <begin position="125"/>
        <end position="152"/>
    </location>
</feature>
<evidence type="ECO:0000256" key="1">
    <source>
        <dbReference type="ARBA" id="ARBA00022801"/>
    </source>
</evidence>
<protein>
    <recommendedName>
        <fullName evidence="5">Mitochondrial cardiolipin hydrolase</fullName>
    </recommendedName>
</protein>
<dbReference type="GO" id="GO:0016042">
    <property type="term" value="P:lipid catabolic process"/>
    <property type="evidence" value="ECO:0007669"/>
    <property type="project" value="UniProtKB-KW"/>
</dbReference>
<gene>
    <name evidence="7" type="primary">AlNc14C144G7333</name>
    <name evidence="8" type="synonym">AlNc14C192G8477</name>
    <name evidence="7" type="ORF">ALNC14_082510</name>
    <name evidence="8" type="ORF">ALNC14_095440</name>
</gene>
<comment type="similarity">
    <text evidence="4">Belongs to the phospholipase D family. MitoPLD/Zucchini subfamily.</text>
</comment>
<reference evidence="7" key="1">
    <citation type="journal article" date="2011" name="PLoS Biol.">
        <title>Gene gain and loss during evolution of obligate parasitism in the white rust pathogen of Arabidopsis thaliana.</title>
        <authorList>
            <person name="Kemen E."/>
            <person name="Gardiner A."/>
            <person name="Schultz-Larsen T."/>
            <person name="Kemen A.C."/>
            <person name="Balmuth A.L."/>
            <person name="Robert-Seilaniantz A."/>
            <person name="Bailey K."/>
            <person name="Holub E."/>
            <person name="Studholme D.J."/>
            <person name="Maclean D."/>
            <person name="Jones J.D."/>
        </authorList>
    </citation>
    <scope>NUCLEOTIDE SEQUENCE</scope>
</reference>
<evidence type="ECO:0000313" key="7">
    <source>
        <dbReference type="EMBL" id="CCA22108.1"/>
    </source>
</evidence>
<dbReference type="EMBL" id="FR824237">
    <property type="protein sequence ID" value="CCA23400.1"/>
    <property type="molecule type" value="Genomic_DNA"/>
</dbReference>